<dbReference type="AlphaFoldDB" id="A0A2U1NMQ8"/>
<feature type="compositionally biased region" description="Polar residues" evidence="1">
    <location>
        <begin position="218"/>
        <end position="232"/>
    </location>
</feature>
<reference evidence="2 3" key="1">
    <citation type="journal article" date="2018" name="Mol. Plant">
        <title>The genome of Artemisia annua provides insight into the evolution of Asteraceae family and artemisinin biosynthesis.</title>
        <authorList>
            <person name="Shen Q."/>
            <person name="Zhang L."/>
            <person name="Liao Z."/>
            <person name="Wang S."/>
            <person name="Yan T."/>
            <person name="Shi P."/>
            <person name="Liu M."/>
            <person name="Fu X."/>
            <person name="Pan Q."/>
            <person name="Wang Y."/>
            <person name="Lv Z."/>
            <person name="Lu X."/>
            <person name="Zhang F."/>
            <person name="Jiang W."/>
            <person name="Ma Y."/>
            <person name="Chen M."/>
            <person name="Hao X."/>
            <person name="Li L."/>
            <person name="Tang Y."/>
            <person name="Lv G."/>
            <person name="Zhou Y."/>
            <person name="Sun X."/>
            <person name="Brodelius P.E."/>
            <person name="Rose J.K.C."/>
            <person name="Tang K."/>
        </authorList>
    </citation>
    <scope>NUCLEOTIDE SEQUENCE [LARGE SCALE GENOMIC DNA]</scope>
    <source>
        <strain evidence="3">cv. Huhao1</strain>
        <tissue evidence="2">Leaf</tissue>
    </source>
</reference>
<name>A0A2U1NMQ8_ARTAN</name>
<evidence type="ECO:0000313" key="2">
    <source>
        <dbReference type="EMBL" id="PWA74803.1"/>
    </source>
</evidence>
<feature type="region of interest" description="Disordered" evidence="1">
    <location>
        <begin position="213"/>
        <end position="241"/>
    </location>
</feature>
<evidence type="ECO:0000313" key="3">
    <source>
        <dbReference type="Proteomes" id="UP000245207"/>
    </source>
</evidence>
<comment type="caution">
    <text evidence="2">The sequence shown here is derived from an EMBL/GenBank/DDBJ whole genome shotgun (WGS) entry which is preliminary data.</text>
</comment>
<gene>
    <name evidence="2" type="ORF">CTI12_AA233280</name>
</gene>
<dbReference type="GO" id="GO:0003676">
    <property type="term" value="F:nucleic acid binding"/>
    <property type="evidence" value="ECO:0007669"/>
    <property type="project" value="InterPro"/>
</dbReference>
<proteinExistence type="predicted"/>
<dbReference type="OrthoDB" id="1939300at2759"/>
<dbReference type="SUPFAM" id="SSF57756">
    <property type="entry name" value="Retrovirus zinc finger-like domains"/>
    <property type="match status" value="1"/>
</dbReference>
<dbReference type="EMBL" id="PKPP01002508">
    <property type="protein sequence ID" value="PWA74803.1"/>
    <property type="molecule type" value="Genomic_DNA"/>
</dbReference>
<dbReference type="InterPro" id="IPR036875">
    <property type="entry name" value="Znf_CCHC_sf"/>
</dbReference>
<protein>
    <submittedName>
        <fullName evidence="2">Zinc knuckle CX2CX4HX4C</fullName>
    </submittedName>
</protein>
<dbReference type="GO" id="GO:0008270">
    <property type="term" value="F:zinc ion binding"/>
    <property type="evidence" value="ECO:0007669"/>
    <property type="project" value="InterPro"/>
</dbReference>
<dbReference type="Proteomes" id="UP000245207">
    <property type="component" value="Unassembled WGS sequence"/>
</dbReference>
<accession>A0A2U1NMQ8</accession>
<dbReference type="Gene3D" id="4.10.60.10">
    <property type="entry name" value="Zinc finger, CCHC-type"/>
    <property type="match status" value="1"/>
</dbReference>
<keyword evidence="3" id="KW-1185">Reference proteome</keyword>
<organism evidence="2 3">
    <name type="scientific">Artemisia annua</name>
    <name type="common">Sweet wormwood</name>
    <dbReference type="NCBI Taxonomy" id="35608"/>
    <lineage>
        <taxon>Eukaryota</taxon>
        <taxon>Viridiplantae</taxon>
        <taxon>Streptophyta</taxon>
        <taxon>Embryophyta</taxon>
        <taxon>Tracheophyta</taxon>
        <taxon>Spermatophyta</taxon>
        <taxon>Magnoliopsida</taxon>
        <taxon>eudicotyledons</taxon>
        <taxon>Gunneridae</taxon>
        <taxon>Pentapetalae</taxon>
        <taxon>asterids</taxon>
        <taxon>campanulids</taxon>
        <taxon>Asterales</taxon>
        <taxon>Asteraceae</taxon>
        <taxon>Asteroideae</taxon>
        <taxon>Anthemideae</taxon>
        <taxon>Artemisiinae</taxon>
        <taxon>Artemisia</taxon>
    </lineage>
</organism>
<sequence>MRGCKGVILLHVGTKVTDGIGLLVLQIEVTGDKKAHIFVITGLSHGYWCKNMNIDKTLMVTVLSIGSRHTCGEIEVIGASKSKCDIGTAAYNGTAELKDSDVMFLMLLNALFEINATNDLRDTLVVVVPNINEASYTKHTIHVEYEWDPRRCSKCLVYGHLLEECPKAHPKRVPNSSGANNGVSNDEFTTVKRKGFHKCLVYGHLLEECPKAHPKRVPNSSGANNGVSNDEFTTVKRKGFQ</sequence>
<evidence type="ECO:0000256" key="1">
    <source>
        <dbReference type="SAM" id="MobiDB-lite"/>
    </source>
</evidence>